<dbReference type="InterPro" id="IPR013786">
    <property type="entry name" value="AcylCoA_DH/ox_N"/>
</dbReference>
<dbReference type="InterPro" id="IPR050741">
    <property type="entry name" value="Acyl-CoA_dehydrogenase"/>
</dbReference>
<evidence type="ECO:0000313" key="26">
    <source>
        <dbReference type="EnsemblMetazoa" id="Aqu2.1.27090_001"/>
    </source>
</evidence>
<dbReference type="InterPro" id="IPR009100">
    <property type="entry name" value="AcylCoA_DH/oxidase_NM_dom_sf"/>
</dbReference>
<accession>A0A1X7UHF9</accession>
<dbReference type="FunFam" id="2.40.110.10:FF:000002">
    <property type="entry name" value="Acyl-CoA dehydrogenase fadE12"/>
    <property type="match status" value="1"/>
</dbReference>
<dbReference type="Pfam" id="PF02770">
    <property type="entry name" value="Acyl-CoA_dh_M"/>
    <property type="match status" value="1"/>
</dbReference>
<keyword evidence="10" id="KW-0560">Oxidoreductase</keyword>
<evidence type="ECO:0000256" key="13">
    <source>
        <dbReference type="ARBA" id="ARBA00023140"/>
    </source>
</evidence>
<evidence type="ECO:0000256" key="21">
    <source>
        <dbReference type="ARBA" id="ARBA00049140"/>
    </source>
</evidence>
<gene>
    <name evidence="26" type="primary">100634861</name>
</gene>
<evidence type="ECO:0000259" key="22">
    <source>
        <dbReference type="Pfam" id="PF00441"/>
    </source>
</evidence>
<feature type="domain" description="Acyl-CoA dehydrogenase/oxidase C-terminal" evidence="22">
    <location>
        <begin position="605"/>
        <end position="753"/>
    </location>
</feature>
<evidence type="ECO:0000256" key="8">
    <source>
        <dbReference type="ARBA" id="ARBA00022827"/>
    </source>
</evidence>
<dbReference type="InterPro" id="IPR037069">
    <property type="entry name" value="AcylCoA_DH/ox_N_sf"/>
</dbReference>
<evidence type="ECO:0000256" key="17">
    <source>
        <dbReference type="ARBA" id="ARBA00048020"/>
    </source>
</evidence>
<dbReference type="KEGG" id="aqu:100634861"/>
<dbReference type="Gene3D" id="1.10.540.10">
    <property type="entry name" value="Acyl-CoA dehydrogenase/oxidase, N-terminal domain"/>
    <property type="match status" value="1"/>
</dbReference>
<evidence type="ECO:0000256" key="9">
    <source>
        <dbReference type="ARBA" id="ARBA00022832"/>
    </source>
</evidence>
<comment type="catalytic activity">
    <reaction evidence="21">
        <text>eicosanoyl-CoA + oxidized [electron-transfer flavoprotein] + H(+) = (2E)-eicosenoyl-CoA + reduced [electron-transfer flavoprotein]</text>
        <dbReference type="Rhea" id="RHEA:47236"/>
        <dbReference type="Rhea" id="RHEA-COMP:10685"/>
        <dbReference type="Rhea" id="RHEA-COMP:10686"/>
        <dbReference type="ChEBI" id="CHEBI:15378"/>
        <dbReference type="ChEBI" id="CHEBI:57380"/>
        <dbReference type="ChEBI" id="CHEBI:57692"/>
        <dbReference type="ChEBI" id="CHEBI:58307"/>
        <dbReference type="ChEBI" id="CHEBI:74691"/>
    </reaction>
    <physiologicalReaction direction="left-to-right" evidence="21">
        <dbReference type="Rhea" id="RHEA:47237"/>
    </physiologicalReaction>
</comment>
<comment type="catalytic activity">
    <reaction evidence="18">
        <text>tetracosanoyl-CoA + oxidized [electron-transfer flavoprotein] + H(+) = (2E)-tetracosenoyl-CoA + reduced [electron-transfer flavoprotein]</text>
        <dbReference type="Rhea" id="RHEA:47232"/>
        <dbReference type="Rhea" id="RHEA-COMP:10685"/>
        <dbReference type="Rhea" id="RHEA-COMP:10686"/>
        <dbReference type="ChEBI" id="CHEBI:15378"/>
        <dbReference type="ChEBI" id="CHEBI:57692"/>
        <dbReference type="ChEBI" id="CHEBI:58307"/>
        <dbReference type="ChEBI" id="CHEBI:65052"/>
        <dbReference type="ChEBI" id="CHEBI:74693"/>
    </reaction>
    <physiologicalReaction direction="left-to-right" evidence="18">
        <dbReference type="Rhea" id="RHEA:47233"/>
    </physiologicalReaction>
</comment>
<comment type="catalytic activity">
    <reaction evidence="17">
        <text>docosanoyl-CoA + oxidized [electron-transfer flavoprotein] + H(+) = (2E)-docosenoyl-CoA + reduced [electron-transfer flavoprotein]</text>
        <dbReference type="Rhea" id="RHEA:47228"/>
        <dbReference type="Rhea" id="RHEA-COMP:10685"/>
        <dbReference type="Rhea" id="RHEA-COMP:10686"/>
        <dbReference type="ChEBI" id="CHEBI:15378"/>
        <dbReference type="ChEBI" id="CHEBI:57692"/>
        <dbReference type="ChEBI" id="CHEBI:58307"/>
        <dbReference type="ChEBI" id="CHEBI:65059"/>
        <dbReference type="ChEBI" id="CHEBI:74692"/>
    </reaction>
    <physiologicalReaction direction="left-to-right" evidence="17">
        <dbReference type="Rhea" id="RHEA:47229"/>
    </physiologicalReaction>
</comment>
<dbReference type="SUPFAM" id="SSF56112">
    <property type="entry name" value="Protein kinase-like (PK-like)"/>
    <property type="match status" value="1"/>
</dbReference>
<keyword evidence="11" id="KW-0443">Lipid metabolism</keyword>
<evidence type="ECO:0000256" key="10">
    <source>
        <dbReference type="ARBA" id="ARBA00023002"/>
    </source>
</evidence>
<dbReference type="InterPro" id="IPR009075">
    <property type="entry name" value="AcylCo_DH/oxidase_C"/>
</dbReference>
<dbReference type="Gene3D" id="3.30.200.20">
    <property type="entry name" value="Phosphorylase Kinase, domain 1"/>
    <property type="match status" value="1"/>
</dbReference>
<dbReference type="InterPro" id="IPR002575">
    <property type="entry name" value="Aminoglycoside_PTrfase"/>
</dbReference>
<keyword evidence="13" id="KW-0576">Peroxisome</keyword>
<evidence type="ECO:0000256" key="1">
    <source>
        <dbReference type="ARBA" id="ARBA00001974"/>
    </source>
</evidence>
<dbReference type="InterPro" id="IPR041726">
    <property type="entry name" value="ACAD10_11_N"/>
</dbReference>
<keyword evidence="27" id="KW-1185">Reference proteome</keyword>
<comment type="catalytic activity">
    <reaction evidence="20">
        <text>hexacosanoyl-CoA + oxidized [electron-transfer flavoprotein] + H(+) = (2E)-hexacosenoyl-CoA + reduced [electron-transfer flavoprotein]</text>
        <dbReference type="Rhea" id="RHEA:48216"/>
        <dbReference type="Rhea" id="RHEA-COMP:10685"/>
        <dbReference type="Rhea" id="RHEA-COMP:10686"/>
        <dbReference type="ChEBI" id="CHEBI:15378"/>
        <dbReference type="ChEBI" id="CHEBI:57692"/>
        <dbReference type="ChEBI" id="CHEBI:58307"/>
        <dbReference type="ChEBI" id="CHEBI:64868"/>
        <dbReference type="ChEBI" id="CHEBI:74281"/>
    </reaction>
    <physiologicalReaction direction="left-to-right" evidence="20">
        <dbReference type="Rhea" id="RHEA:48217"/>
    </physiologicalReaction>
</comment>
<dbReference type="InterPro" id="IPR006091">
    <property type="entry name" value="Acyl-CoA_Oxase/DH_mid-dom"/>
</dbReference>
<keyword evidence="9" id="KW-0276">Fatty acid metabolism</keyword>
<name>A0A1X7UHF9_AMPQE</name>
<dbReference type="InterPro" id="IPR011009">
    <property type="entry name" value="Kinase-like_dom_sf"/>
</dbReference>
<evidence type="ECO:0000259" key="25">
    <source>
        <dbReference type="Pfam" id="PF02771"/>
    </source>
</evidence>
<dbReference type="GO" id="GO:0031966">
    <property type="term" value="C:mitochondrial membrane"/>
    <property type="evidence" value="ECO:0007669"/>
    <property type="project" value="UniProtKB-SubCell"/>
</dbReference>
<dbReference type="GO" id="GO:0033539">
    <property type="term" value="P:fatty acid beta-oxidation using acyl-CoA dehydrogenase"/>
    <property type="evidence" value="ECO:0007669"/>
    <property type="project" value="TreeGrafter"/>
</dbReference>
<comment type="subcellular location">
    <subcellularLocation>
        <location evidence="3">Mitochondrion membrane</location>
    </subcellularLocation>
    <subcellularLocation>
        <location evidence="2">Peroxisome</location>
    </subcellularLocation>
</comment>
<dbReference type="InterPro" id="IPR046373">
    <property type="entry name" value="Acyl-CoA_Oxase/DH_mid-dom_sf"/>
</dbReference>
<evidence type="ECO:0000256" key="3">
    <source>
        <dbReference type="ARBA" id="ARBA00004325"/>
    </source>
</evidence>
<dbReference type="InterPro" id="IPR036250">
    <property type="entry name" value="AcylCo_DH-like_C"/>
</dbReference>
<dbReference type="AlphaFoldDB" id="A0A1X7UHF9"/>
<evidence type="ECO:0000256" key="18">
    <source>
        <dbReference type="ARBA" id="ARBA00048086"/>
    </source>
</evidence>
<sequence>MSDDLIDVPARHKFNLDRLHIFLHDKLPGFRCNKGKLRIHQFKHGQSNPTFLISTDAGQEYVLRKQPSGELLYGAHRVDREFKIMTALFSVNFPVPRPLCLCTNNDVIGASFYVMERVRGRIFRQAAFPGVSPDERRLLYKSLVETLAHLHSINWKLLGLKGYGGRSKKSYCERQVTVWSSNYRMSCIDGEPANEMEVLMDWLPRNIPDQPHPICIVHGDYRPENVIFHPTEPKVIAVLDWELSTLGHPLSDLAHLCMIYLPLPNELTVHSVPGAPTEAALTGWYSEIARIPHPIPNWPYFRALACFRMAAIAQGVYARGLHGNASSSFTDRFKHVVRPLAKTGCSFFDPRFVANYPFPSYLESGKFSQRGRQILAQVKEFMDDYIYPAEKEVYEYVSKPENTWTIPPIIEELKDKARMAGLWNLFLSGVSGLSQFEYAPMAEEMGRCPFASEVFNCNAPDTGNMEVLYLYGNHEQKEKWLQPLLNGKIRSCFSMSEPDVASSDASNMQCTITRVGNEYEVNGIKWWSSGAGDPRCKVAIVMGVTNPNADRLKRHSMIIVSLDTPGVKKIRPLSVFGYLDAPHGHYEINYDHVRVPAGNLILGEGRGFEIAQGRLGPGRIHHCMRSIGVAERTLDLMCSRALSREAFGKKLVHQQTVRTSIAESRLEIDQCRLLVLHTAAAVDTLGPKKARKQIAAIKVVAPRMACSVIDRAIQLHGALGVSQDSPLAHWYVYARSLRIADGPDIVHLETVTKEELKAKL</sequence>
<reference evidence="27" key="1">
    <citation type="journal article" date="2010" name="Nature">
        <title>The Amphimedon queenslandica genome and the evolution of animal complexity.</title>
        <authorList>
            <person name="Srivastava M."/>
            <person name="Simakov O."/>
            <person name="Chapman J."/>
            <person name="Fahey B."/>
            <person name="Gauthier M.E."/>
            <person name="Mitros T."/>
            <person name="Richards G.S."/>
            <person name="Conaco C."/>
            <person name="Dacre M."/>
            <person name="Hellsten U."/>
            <person name="Larroux C."/>
            <person name="Putnam N.H."/>
            <person name="Stanke M."/>
            <person name="Adamska M."/>
            <person name="Darling A."/>
            <person name="Degnan S.M."/>
            <person name="Oakley T.H."/>
            <person name="Plachetzki D.C."/>
            <person name="Zhai Y."/>
            <person name="Adamski M."/>
            <person name="Calcino A."/>
            <person name="Cummins S.F."/>
            <person name="Goodstein D.M."/>
            <person name="Harris C."/>
            <person name="Jackson D.J."/>
            <person name="Leys S.P."/>
            <person name="Shu S."/>
            <person name="Woodcroft B.J."/>
            <person name="Vervoort M."/>
            <person name="Kosik K.S."/>
            <person name="Manning G."/>
            <person name="Degnan B.M."/>
            <person name="Rokhsar D.S."/>
        </authorList>
    </citation>
    <scope>NUCLEOTIDE SEQUENCE [LARGE SCALE GENOMIC DNA]</scope>
</reference>
<comment type="catalytic activity">
    <reaction evidence="19">
        <text>tricosanoyl-CoA + oxidized [electron-transfer flavoprotein] + H(+) = (2E)-tricosenoyl-CoA + reduced [electron-transfer flavoprotein]</text>
        <dbReference type="Rhea" id="RHEA:48220"/>
        <dbReference type="Rhea" id="RHEA-COMP:10685"/>
        <dbReference type="Rhea" id="RHEA-COMP:10686"/>
        <dbReference type="ChEBI" id="CHEBI:15378"/>
        <dbReference type="ChEBI" id="CHEBI:57692"/>
        <dbReference type="ChEBI" id="CHEBI:58307"/>
        <dbReference type="ChEBI" id="CHEBI:90118"/>
        <dbReference type="ChEBI" id="CHEBI:90119"/>
    </reaction>
    <physiologicalReaction direction="left-to-right" evidence="19">
        <dbReference type="Rhea" id="RHEA:48221"/>
    </physiologicalReaction>
</comment>
<evidence type="ECO:0000256" key="14">
    <source>
        <dbReference type="ARBA" id="ARBA00040622"/>
    </source>
</evidence>
<dbReference type="SUPFAM" id="SSF47203">
    <property type="entry name" value="Acyl-CoA dehydrogenase C-terminal domain-like"/>
    <property type="match status" value="1"/>
</dbReference>
<comment type="pathway">
    <text evidence="4">Lipid metabolism; fatty acid beta-oxidation.</text>
</comment>
<proteinExistence type="inferred from homology"/>
<dbReference type="EnsemblMetazoa" id="XM_019998679.1">
    <property type="protein sequence ID" value="XP_019854238.1"/>
    <property type="gene ID" value="LOC100634861"/>
</dbReference>
<comment type="cofactor">
    <cofactor evidence="1">
        <name>FAD</name>
        <dbReference type="ChEBI" id="CHEBI:57692"/>
    </cofactor>
</comment>
<dbReference type="Pfam" id="PF01636">
    <property type="entry name" value="APH"/>
    <property type="match status" value="1"/>
</dbReference>
<dbReference type="Proteomes" id="UP000007879">
    <property type="component" value="Unassembled WGS sequence"/>
</dbReference>
<evidence type="ECO:0000256" key="12">
    <source>
        <dbReference type="ARBA" id="ARBA00023136"/>
    </source>
</evidence>
<dbReference type="OrthoDB" id="434771at2759"/>
<comment type="function">
    <text evidence="15">Acyl-CoA dehydrogenase, that exhibits maximal activity towards saturated C22-CoA. Probably participates in beta-oxydation and energy production but could also play a role in the metabolism of specific fatty acids to control fatty acids composition of cellular lipids in brain.</text>
</comment>
<evidence type="ECO:0000256" key="20">
    <source>
        <dbReference type="ARBA" id="ARBA00048399"/>
    </source>
</evidence>
<dbReference type="Pfam" id="PF02771">
    <property type="entry name" value="Acyl-CoA_dh_N"/>
    <property type="match status" value="1"/>
</dbReference>
<dbReference type="Gene3D" id="3.90.1200.10">
    <property type="match status" value="1"/>
</dbReference>
<keyword evidence="7" id="KW-0285">Flavoprotein</keyword>
<evidence type="ECO:0000256" key="2">
    <source>
        <dbReference type="ARBA" id="ARBA00004275"/>
    </source>
</evidence>
<evidence type="ECO:0000313" key="27">
    <source>
        <dbReference type="Proteomes" id="UP000007879"/>
    </source>
</evidence>
<dbReference type="Gene3D" id="1.20.140.10">
    <property type="entry name" value="Butyryl-CoA Dehydrogenase, subunit A, domain 3"/>
    <property type="match status" value="1"/>
</dbReference>
<comment type="similarity">
    <text evidence="5">Belongs to the acyl-CoA dehydrogenase family.</text>
</comment>
<dbReference type="InParanoid" id="A0A1X7UHF9"/>
<dbReference type="FunCoup" id="A0A1X7UHF9">
    <property type="interactions" value="65"/>
</dbReference>
<evidence type="ECO:0000256" key="7">
    <source>
        <dbReference type="ARBA" id="ARBA00022630"/>
    </source>
</evidence>
<comment type="catalytic activity">
    <reaction evidence="16">
        <text>a 2,3-saturated acyl-CoA + oxidized [electron-transfer flavoprotein] + H(+) = a (2E)-enoyl-CoA + reduced [electron-transfer flavoprotein]</text>
        <dbReference type="Rhea" id="RHEA:44704"/>
        <dbReference type="Rhea" id="RHEA-COMP:10685"/>
        <dbReference type="Rhea" id="RHEA-COMP:10686"/>
        <dbReference type="ChEBI" id="CHEBI:15378"/>
        <dbReference type="ChEBI" id="CHEBI:57692"/>
        <dbReference type="ChEBI" id="CHEBI:58307"/>
        <dbReference type="ChEBI" id="CHEBI:58856"/>
        <dbReference type="ChEBI" id="CHEBI:65111"/>
    </reaction>
    <physiologicalReaction direction="left-to-right" evidence="16">
        <dbReference type="Rhea" id="RHEA:44705"/>
    </physiologicalReaction>
</comment>
<protein>
    <recommendedName>
        <fullName evidence="14">Acyl-CoA dehydrogenase family member 11</fullName>
    </recommendedName>
</protein>
<evidence type="ECO:0000256" key="11">
    <source>
        <dbReference type="ARBA" id="ARBA00023098"/>
    </source>
</evidence>
<dbReference type="Gene3D" id="2.40.110.10">
    <property type="entry name" value="Butyryl-CoA Dehydrogenase, subunit A, domain 2"/>
    <property type="match status" value="1"/>
</dbReference>
<evidence type="ECO:0000256" key="6">
    <source>
        <dbReference type="ARBA" id="ARBA00011738"/>
    </source>
</evidence>
<feature type="domain" description="Acyl-CoA oxidase/dehydrogenase middle" evidence="24">
    <location>
        <begin position="492"/>
        <end position="588"/>
    </location>
</feature>
<organism evidence="26">
    <name type="scientific">Amphimedon queenslandica</name>
    <name type="common">Sponge</name>
    <dbReference type="NCBI Taxonomy" id="400682"/>
    <lineage>
        <taxon>Eukaryota</taxon>
        <taxon>Metazoa</taxon>
        <taxon>Porifera</taxon>
        <taxon>Demospongiae</taxon>
        <taxon>Heteroscleromorpha</taxon>
        <taxon>Haplosclerida</taxon>
        <taxon>Niphatidae</taxon>
        <taxon>Amphimedon</taxon>
    </lineage>
</organism>
<feature type="domain" description="Aminoglycoside phosphotransferase" evidence="23">
    <location>
        <begin position="39"/>
        <end position="260"/>
    </location>
</feature>
<dbReference type="eggNOG" id="KOG1469">
    <property type="taxonomic scope" value="Eukaryota"/>
</dbReference>
<evidence type="ECO:0000256" key="16">
    <source>
        <dbReference type="ARBA" id="ARBA00047443"/>
    </source>
</evidence>
<evidence type="ECO:0000256" key="15">
    <source>
        <dbReference type="ARBA" id="ARBA00046026"/>
    </source>
</evidence>
<dbReference type="PANTHER" id="PTHR48083">
    <property type="entry name" value="MEDIUM-CHAIN SPECIFIC ACYL-COA DEHYDROGENASE, MITOCHONDRIAL-RELATED"/>
    <property type="match status" value="1"/>
</dbReference>
<dbReference type="OMA" id="LHGGHFE"/>
<dbReference type="Pfam" id="PF00441">
    <property type="entry name" value="Acyl-CoA_dh_1"/>
    <property type="match status" value="1"/>
</dbReference>
<dbReference type="GO" id="GO:0005777">
    <property type="term" value="C:peroxisome"/>
    <property type="evidence" value="ECO:0007669"/>
    <property type="project" value="UniProtKB-SubCell"/>
</dbReference>
<reference evidence="26" key="2">
    <citation type="submission" date="2017-05" db="UniProtKB">
        <authorList>
            <consortium name="EnsemblMetazoa"/>
        </authorList>
    </citation>
    <scope>IDENTIFICATION</scope>
</reference>
<dbReference type="PANTHER" id="PTHR48083:SF13">
    <property type="entry name" value="ACYL-COA DEHYDROGENASE FAMILY MEMBER 11"/>
    <property type="match status" value="1"/>
</dbReference>
<dbReference type="GO" id="GO:0003995">
    <property type="term" value="F:acyl-CoA dehydrogenase activity"/>
    <property type="evidence" value="ECO:0007669"/>
    <property type="project" value="TreeGrafter"/>
</dbReference>
<dbReference type="CDD" id="cd05154">
    <property type="entry name" value="ACAD10_11_N-like"/>
    <property type="match status" value="1"/>
</dbReference>
<dbReference type="EnsemblMetazoa" id="Aqu2.1.27090_001">
    <property type="protein sequence ID" value="Aqu2.1.27090_001"/>
    <property type="gene ID" value="Aqu2.1.27090"/>
</dbReference>
<evidence type="ECO:0000256" key="19">
    <source>
        <dbReference type="ARBA" id="ARBA00048395"/>
    </source>
</evidence>
<feature type="domain" description="Acyl-CoA dehydrogenase/oxidase N-terminal" evidence="25">
    <location>
        <begin position="372"/>
        <end position="488"/>
    </location>
</feature>
<evidence type="ECO:0000256" key="4">
    <source>
        <dbReference type="ARBA" id="ARBA00005005"/>
    </source>
</evidence>
<dbReference type="SUPFAM" id="SSF56645">
    <property type="entry name" value="Acyl-CoA dehydrogenase NM domain-like"/>
    <property type="match status" value="1"/>
</dbReference>
<dbReference type="GO" id="GO:0050660">
    <property type="term" value="F:flavin adenine dinucleotide binding"/>
    <property type="evidence" value="ECO:0007669"/>
    <property type="project" value="InterPro"/>
</dbReference>
<evidence type="ECO:0000259" key="23">
    <source>
        <dbReference type="Pfam" id="PF01636"/>
    </source>
</evidence>
<evidence type="ECO:0000256" key="5">
    <source>
        <dbReference type="ARBA" id="ARBA00009347"/>
    </source>
</evidence>
<evidence type="ECO:0000259" key="24">
    <source>
        <dbReference type="Pfam" id="PF02770"/>
    </source>
</evidence>
<comment type="subunit">
    <text evidence="6">Homodimer.</text>
</comment>
<dbReference type="STRING" id="400682.A0A1X7UHF9"/>
<keyword evidence="12" id="KW-0472">Membrane</keyword>
<keyword evidence="8" id="KW-0274">FAD</keyword>